<name>A0A8J7RN02_METVO</name>
<gene>
    <name evidence="2" type="ORF">J3E07_000582</name>
</gene>
<proteinExistence type="predicted"/>
<feature type="compositionally biased region" description="Low complexity" evidence="1">
    <location>
        <begin position="22"/>
        <end position="35"/>
    </location>
</feature>
<comment type="caution">
    <text evidence="2">The sequence shown here is derived from an EMBL/GenBank/DDBJ whole genome shotgun (WGS) entry which is preliminary data.</text>
</comment>
<reference evidence="2" key="1">
    <citation type="submission" date="2021-03" db="EMBL/GenBank/DDBJ databases">
        <title>Genomic Encyclopedia of Type Strains, Phase IV (KMG-V): Genome sequencing to study the core and pangenomes of soil and plant-associated prokaryotes.</title>
        <authorList>
            <person name="Whitman W."/>
        </authorList>
    </citation>
    <scope>NUCLEOTIDE SEQUENCE</scope>
    <source>
        <strain evidence="2">C4</strain>
    </source>
</reference>
<accession>A0A8J7RN02</accession>
<evidence type="ECO:0000256" key="1">
    <source>
        <dbReference type="SAM" id="MobiDB-lite"/>
    </source>
</evidence>
<feature type="region of interest" description="Disordered" evidence="1">
    <location>
        <begin position="1"/>
        <end position="35"/>
    </location>
</feature>
<organism evidence="2 3">
    <name type="scientific">Methanococcus voltae</name>
    <dbReference type="NCBI Taxonomy" id="2188"/>
    <lineage>
        <taxon>Archaea</taxon>
        <taxon>Methanobacteriati</taxon>
        <taxon>Methanobacteriota</taxon>
        <taxon>Methanomada group</taxon>
        <taxon>Methanococci</taxon>
        <taxon>Methanococcales</taxon>
        <taxon>Methanococcaceae</taxon>
        <taxon>Methanococcus</taxon>
    </lineage>
</organism>
<evidence type="ECO:0000313" key="2">
    <source>
        <dbReference type="EMBL" id="MBP2201184.1"/>
    </source>
</evidence>
<dbReference type="Proteomes" id="UP000740329">
    <property type="component" value="Unassembled WGS sequence"/>
</dbReference>
<sequence>MAKGKKSNDKGANAPKKENTQKGKSSNKSAGKGKK</sequence>
<evidence type="ECO:0000313" key="3">
    <source>
        <dbReference type="Proteomes" id="UP000740329"/>
    </source>
</evidence>
<dbReference type="EMBL" id="JAGGMV010000001">
    <property type="protein sequence ID" value="MBP2201184.1"/>
    <property type="molecule type" value="Genomic_DNA"/>
</dbReference>
<dbReference type="AlphaFoldDB" id="A0A8J7RN02"/>
<protein>
    <submittedName>
        <fullName evidence="2">Uncharacterized protein</fullName>
    </submittedName>
</protein>